<dbReference type="Proteomes" id="UP000182753">
    <property type="component" value="Unassembled WGS sequence"/>
</dbReference>
<dbReference type="PRINTS" id="PR00081">
    <property type="entry name" value="GDHRDH"/>
</dbReference>
<dbReference type="InterPro" id="IPR002347">
    <property type="entry name" value="SDR_fam"/>
</dbReference>
<dbReference type="NCBIfam" id="NF005559">
    <property type="entry name" value="PRK07231.1"/>
    <property type="match status" value="1"/>
</dbReference>
<proteinExistence type="inferred from homology"/>
<keyword evidence="2" id="KW-0560">Oxidoreductase</keyword>
<evidence type="ECO:0000313" key="4">
    <source>
        <dbReference type="Proteomes" id="UP000182753"/>
    </source>
</evidence>
<dbReference type="CDD" id="cd05233">
    <property type="entry name" value="SDR_c"/>
    <property type="match status" value="1"/>
</dbReference>
<evidence type="ECO:0000256" key="1">
    <source>
        <dbReference type="ARBA" id="ARBA00006484"/>
    </source>
</evidence>
<dbReference type="InterPro" id="IPR036291">
    <property type="entry name" value="NAD(P)-bd_dom_sf"/>
</dbReference>
<dbReference type="Gene3D" id="3.40.50.720">
    <property type="entry name" value="NAD(P)-binding Rossmann-like Domain"/>
    <property type="match status" value="1"/>
</dbReference>
<dbReference type="EMBL" id="MNUJ01000004">
    <property type="protein sequence ID" value="OIN90236.1"/>
    <property type="molecule type" value="Genomic_DNA"/>
</dbReference>
<dbReference type="Pfam" id="PF13561">
    <property type="entry name" value="adh_short_C2"/>
    <property type="match status" value="1"/>
</dbReference>
<dbReference type="SUPFAM" id="SSF51735">
    <property type="entry name" value="NAD(P)-binding Rossmann-fold domains"/>
    <property type="match status" value="1"/>
</dbReference>
<name>A0A1J4RV59_9BACT</name>
<dbReference type="PROSITE" id="PS00061">
    <property type="entry name" value="ADH_SHORT"/>
    <property type="match status" value="1"/>
</dbReference>
<dbReference type="GO" id="GO:0016491">
    <property type="term" value="F:oxidoreductase activity"/>
    <property type="evidence" value="ECO:0007669"/>
    <property type="project" value="UniProtKB-KW"/>
</dbReference>
<protein>
    <submittedName>
        <fullName evidence="3">Short-chain dehydrogenase</fullName>
    </submittedName>
</protein>
<dbReference type="InterPro" id="IPR020904">
    <property type="entry name" value="Sc_DH/Rdtase_CS"/>
</dbReference>
<evidence type="ECO:0000256" key="2">
    <source>
        <dbReference type="ARBA" id="ARBA00023002"/>
    </source>
</evidence>
<dbReference type="PRINTS" id="PR00080">
    <property type="entry name" value="SDRFAMILY"/>
</dbReference>
<sequence>MRLEGKVAIITGAGSGIGKASAKLFAKEGAKVVVADWSEEGGRQTVEEIKSAGGEAIFIKTDVSKAADIDAMVLKCLEAFGKLDILYNNAGVAPMGKIENFSEADWQKVIDVDLKGVFLGCKRAIPEMEKQGRGKIISTASIAGMVGFDAISGYCAAKGGVVNLTRELALECAPKKINVNAIAPGIIETNMTKDILADPKQKEGMQAGTPYPRLGKPEDIAFAALYLASEESDFVTGHTLVVDGGWIAK</sequence>
<dbReference type="FunFam" id="3.40.50.720:FF:000084">
    <property type="entry name" value="Short-chain dehydrogenase reductase"/>
    <property type="match status" value="1"/>
</dbReference>
<comment type="caution">
    <text evidence="3">The sequence shown here is derived from an EMBL/GenBank/DDBJ whole genome shotgun (WGS) entry which is preliminary data.</text>
</comment>
<evidence type="ECO:0000313" key="3">
    <source>
        <dbReference type="EMBL" id="OIN90236.1"/>
    </source>
</evidence>
<dbReference type="AlphaFoldDB" id="A0A1J4RV59"/>
<dbReference type="PANTHER" id="PTHR24321:SF8">
    <property type="entry name" value="ESTRADIOL 17-BETA-DEHYDROGENASE 8-RELATED"/>
    <property type="match status" value="1"/>
</dbReference>
<reference evidence="3 4" key="1">
    <citation type="journal article" date="2016" name="Environ. Microbiol.">
        <title>Genomic resolution of a cold subsurface aquifer community provides metabolic insights for novel microbes adapted to high CO concentrations.</title>
        <authorList>
            <person name="Probst A.J."/>
            <person name="Castelle C.J."/>
            <person name="Singh A."/>
            <person name="Brown C.T."/>
            <person name="Anantharaman K."/>
            <person name="Sharon I."/>
            <person name="Hug L.A."/>
            <person name="Burstein D."/>
            <person name="Emerson J.B."/>
            <person name="Thomas B.C."/>
            <person name="Banfield J.F."/>
        </authorList>
    </citation>
    <scope>NUCLEOTIDE SEQUENCE [LARGE SCALE GENOMIC DNA]</scope>
    <source>
        <strain evidence="3">CG1_02_42_45</strain>
    </source>
</reference>
<gene>
    <name evidence="3" type="ORF">AUJ40_00190</name>
</gene>
<accession>A0A1J4RV59</accession>
<dbReference type="PANTHER" id="PTHR24321">
    <property type="entry name" value="DEHYDROGENASES, SHORT CHAIN"/>
    <property type="match status" value="1"/>
</dbReference>
<comment type="similarity">
    <text evidence="1">Belongs to the short-chain dehydrogenases/reductases (SDR) family.</text>
</comment>
<organism evidence="3 4">
    <name type="scientific">Candidatus Berkelbacteria bacterium CG1_02_42_45</name>
    <dbReference type="NCBI Taxonomy" id="1805036"/>
    <lineage>
        <taxon>Bacteria</taxon>
        <taxon>Candidatus Berkelbacteria</taxon>
    </lineage>
</organism>